<name>A0A0A0JRY5_9MICO</name>
<gene>
    <name evidence="2" type="ORF">N801_00205</name>
</gene>
<organism evidence="2 3">
    <name type="scientific">Knoellia aerolata DSM 18566</name>
    <dbReference type="NCBI Taxonomy" id="1385519"/>
    <lineage>
        <taxon>Bacteria</taxon>
        <taxon>Bacillati</taxon>
        <taxon>Actinomycetota</taxon>
        <taxon>Actinomycetes</taxon>
        <taxon>Micrococcales</taxon>
        <taxon>Intrasporangiaceae</taxon>
        <taxon>Knoellia</taxon>
    </lineage>
</organism>
<evidence type="ECO:0000313" key="2">
    <source>
        <dbReference type="EMBL" id="KGN38371.1"/>
    </source>
</evidence>
<evidence type="ECO:0000313" key="3">
    <source>
        <dbReference type="Proteomes" id="UP000030013"/>
    </source>
</evidence>
<sequence>MRSEHHHTHPDSEDTPRPTGRGRHGMPGRGPGGPRGGGRDRGPGMGRPGGWQQADVPSADDARDWFTGRLPDDWFTDVDIRVDRDEITIIGTLPDELGDAENSATIEGRISRWRSDTKDRRIEIAREAESRYERKVSWGVRLGSTEALFTHLAAPVMTRLRQPERQVLDTLVDAGVARSRSDALAWSVRLVGQHADEWLGQLREAMSEVDKLRSQGPGL</sequence>
<proteinExistence type="predicted"/>
<dbReference type="EMBL" id="AVPL01000092">
    <property type="protein sequence ID" value="KGN38371.1"/>
    <property type="molecule type" value="Genomic_DNA"/>
</dbReference>
<reference evidence="2 3" key="1">
    <citation type="submission" date="2013-08" db="EMBL/GenBank/DDBJ databases">
        <title>The genome sequence of Knoellia aerolata.</title>
        <authorList>
            <person name="Zhu W."/>
            <person name="Wang G."/>
        </authorList>
    </citation>
    <scope>NUCLEOTIDE SEQUENCE [LARGE SCALE GENOMIC DNA]</scope>
    <source>
        <strain evidence="2 3">DSM 18566</strain>
    </source>
</reference>
<evidence type="ECO:0000256" key="1">
    <source>
        <dbReference type="SAM" id="MobiDB-lite"/>
    </source>
</evidence>
<protein>
    <submittedName>
        <fullName evidence="2">Uncharacterized protein</fullName>
    </submittedName>
</protein>
<accession>A0A0A0JRY5</accession>
<dbReference type="eggNOG" id="ENOG502ZC0A">
    <property type="taxonomic scope" value="Bacteria"/>
</dbReference>
<dbReference type="STRING" id="1385519.N801_00205"/>
<dbReference type="AlphaFoldDB" id="A0A0A0JRY5"/>
<keyword evidence="3" id="KW-1185">Reference proteome</keyword>
<feature type="compositionally biased region" description="Gly residues" evidence="1">
    <location>
        <begin position="27"/>
        <end position="36"/>
    </location>
</feature>
<comment type="caution">
    <text evidence="2">The sequence shown here is derived from an EMBL/GenBank/DDBJ whole genome shotgun (WGS) entry which is preliminary data.</text>
</comment>
<feature type="compositionally biased region" description="Basic and acidic residues" evidence="1">
    <location>
        <begin position="1"/>
        <end position="16"/>
    </location>
</feature>
<feature type="region of interest" description="Disordered" evidence="1">
    <location>
        <begin position="1"/>
        <end position="57"/>
    </location>
</feature>
<dbReference type="Proteomes" id="UP000030013">
    <property type="component" value="Unassembled WGS sequence"/>
</dbReference>
<dbReference type="RefSeq" id="WP_281175721.1">
    <property type="nucleotide sequence ID" value="NZ_AVPL01000092.1"/>
</dbReference>